<dbReference type="Pfam" id="PF04075">
    <property type="entry name" value="F420H2_quin_red"/>
    <property type="match status" value="1"/>
</dbReference>
<dbReference type="EMBL" id="JACIFH010000001">
    <property type="protein sequence ID" value="MBB4139926.1"/>
    <property type="molecule type" value="Genomic_DNA"/>
</dbReference>
<name>A0AA40SPF5_9MICO</name>
<dbReference type="AlphaFoldDB" id="A0AA40SPF5"/>
<dbReference type="InterPro" id="IPR004378">
    <property type="entry name" value="F420H2_quin_Rdtase"/>
</dbReference>
<dbReference type="GO" id="GO:0016491">
    <property type="term" value="F:oxidoreductase activity"/>
    <property type="evidence" value="ECO:0007669"/>
    <property type="project" value="InterPro"/>
</dbReference>
<accession>A0AA40SPF5</accession>
<dbReference type="NCBIfam" id="TIGR00026">
    <property type="entry name" value="hi_GC_TIGR00026"/>
    <property type="match status" value="1"/>
</dbReference>
<proteinExistence type="predicted"/>
<gene>
    <name evidence="1" type="ORF">BKA10_001720</name>
</gene>
<dbReference type="InterPro" id="IPR012349">
    <property type="entry name" value="Split_barrel_FMN-bd"/>
</dbReference>
<organism evidence="1 2">
    <name type="scientific">Microbacterium invictum</name>
    <dbReference type="NCBI Taxonomy" id="515415"/>
    <lineage>
        <taxon>Bacteria</taxon>
        <taxon>Bacillati</taxon>
        <taxon>Actinomycetota</taxon>
        <taxon>Actinomycetes</taxon>
        <taxon>Micrococcales</taxon>
        <taxon>Microbacteriaceae</taxon>
        <taxon>Microbacterium</taxon>
    </lineage>
</organism>
<dbReference type="Proteomes" id="UP000549113">
    <property type="component" value="Unassembled WGS sequence"/>
</dbReference>
<evidence type="ECO:0000313" key="2">
    <source>
        <dbReference type="Proteomes" id="UP000549113"/>
    </source>
</evidence>
<sequence>MTAPNRTARITARLLKTPWLMRMPIGLYRVGLGWLLGDRLLMIEHLGRVSHTPRYVVVEVVERSHNVIRVASGLGSGSQWYRNLRANGVAYLSIGRARRIRANVRFLSEDEAAASFARYAAAHPQAWEQLSAAMEAATGSTAPAPMVEFTPPGLR</sequence>
<protein>
    <submittedName>
        <fullName evidence="1">Deazaflavin-dependent oxidoreductase (Nitroreductase family)</fullName>
    </submittedName>
</protein>
<keyword evidence="2" id="KW-1185">Reference proteome</keyword>
<evidence type="ECO:0000313" key="1">
    <source>
        <dbReference type="EMBL" id="MBB4139926.1"/>
    </source>
</evidence>
<dbReference type="RefSeq" id="WP_183499530.1">
    <property type="nucleotide sequence ID" value="NZ_BAABCO010000005.1"/>
</dbReference>
<dbReference type="SUPFAM" id="SSF50475">
    <property type="entry name" value="FMN-binding split barrel"/>
    <property type="match status" value="1"/>
</dbReference>
<dbReference type="Gene3D" id="2.30.110.10">
    <property type="entry name" value="Electron Transport, Fmn-binding Protein, Chain A"/>
    <property type="match status" value="1"/>
</dbReference>
<comment type="caution">
    <text evidence="1">The sequence shown here is derived from an EMBL/GenBank/DDBJ whole genome shotgun (WGS) entry which is preliminary data.</text>
</comment>
<reference evidence="1 2" key="1">
    <citation type="submission" date="2020-08" db="EMBL/GenBank/DDBJ databases">
        <title>Sequencing the genomes of 1000 actinobacteria strains.</title>
        <authorList>
            <person name="Klenk H.-P."/>
        </authorList>
    </citation>
    <scope>NUCLEOTIDE SEQUENCE [LARGE SCALE GENOMIC DNA]</scope>
    <source>
        <strain evidence="1 2">DSM 19600</strain>
    </source>
</reference>